<sequence length="484" mass="54281">MSSNMAEDQFPLYQQAVWLPVLAFPSWILCVSPMVWHLSQRNIAAGSLIFWIILLNFFNSINPLIWPRDNMDEWYNGGGLCDIEVRIQVGACVALAACTAIIARRLANVMDTRNITVAPSKRSVLIEKTLEIGFCWIYPIILMITYYIVQPFRYYIFGISGCTAVYDSSWPSLAIVWVWGCITTLVAAFYSGLLGFRLFHYRREFHNLIAARNTTKSRFVRLFLMVLYVSIILVPYSFFILYQLADTIVDEYSWSRVHGPDWNSVVKVPANGVVRWDRWGEVAAGYIAFILFGTGTDAHNTYKGMLTSVGFGKLFPSLYITSESSGVQTPTSVTFVKRWTSSWSSKAKSLISRNGSISEPSRNVSLTGSISEPVFSNQGSVPVQQHHGTSRTGPLSFLGRIFSRRSAHRSILPIHRRVSTDTERLPVLDKTPSNSPAFTARAWAADNNTGEKTDEVSGVHVVREVHQASQDKGGEKKTGDDAWV</sequence>
<comment type="subcellular location">
    <subcellularLocation>
        <location evidence="1">Membrane</location>
        <topology evidence="1">Multi-pass membrane protein</topology>
    </subcellularLocation>
</comment>
<feature type="transmembrane region" description="Helical" evidence="11">
    <location>
        <begin position="130"/>
        <end position="149"/>
    </location>
</feature>
<keyword evidence="7 11" id="KW-0472">Membrane</keyword>
<dbReference type="CDD" id="cd14966">
    <property type="entry name" value="7tmD_STE3"/>
    <property type="match status" value="1"/>
</dbReference>
<dbReference type="InterPro" id="IPR001499">
    <property type="entry name" value="GPCR_STE3"/>
</dbReference>
<keyword evidence="13" id="KW-1185">Reference proteome</keyword>
<name>A0A9P4PJK3_9PLEO</name>
<dbReference type="OrthoDB" id="2874149at2759"/>
<evidence type="ECO:0000256" key="2">
    <source>
        <dbReference type="ARBA" id="ARBA00011085"/>
    </source>
</evidence>
<evidence type="ECO:0000313" key="13">
    <source>
        <dbReference type="Proteomes" id="UP000799764"/>
    </source>
</evidence>
<keyword evidence="4 11" id="KW-0812">Transmembrane</keyword>
<feature type="transmembrane region" description="Helical" evidence="11">
    <location>
        <begin position="219"/>
        <end position="242"/>
    </location>
</feature>
<feature type="compositionally biased region" description="Basic and acidic residues" evidence="10">
    <location>
        <begin position="472"/>
        <end position="484"/>
    </location>
</feature>
<gene>
    <name evidence="12" type="ORF">P171DRAFT_255857</name>
</gene>
<dbReference type="PRINTS" id="PR00899">
    <property type="entry name" value="GPCRSTE3"/>
</dbReference>
<evidence type="ECO:0000256" key="8">
    <source>
        <dbReference type="ARBA" id="ARBA00023170"/>
    </source>
</evidence>
<feature type="transmembrane region" description="Helical" evidence="11">
    <location>
        <begin position="85"/>
        <end position="103"/>
    </location>
</feature>
<protein>
    <submittedName>
        <fullName evidence="12">STE3-domain-containing protein</fullName>
    </submittedName>
</protein>
<dbReference type="AlphaFoldDB" id="A0A9P4PJK3"/>
<dbReference type="EMBL" id="MU001498">
    <property type="protein sequence ID" value="KAF2446260.1"/>
    <property type="molecule type" value="Genomic_DNA"/>
</dbReference>
<evidence type="ECO:0000256" key="10">
    <source>
        <dbReference type="SAM" id="MobiDB-lite"/>
    </source>
</evidence>
<dbReference type="PANTHER" id="PTHR28097:SF1">
    <property type="entry name" value="PHEROMONE A FACTOR RECEPTOR"/>
    <property type="match status" value="1"/>
</dbReference>
<comment type="caution">
    <text evidence="12">The sequence shown here is derived from an EMBL/GenBank/DDBJ whole genome shotgun (WGS) entry which is preliminary data.</text>
</comment>
<feature type="transmembrane region" description="Helical" evidence="11">
    <location>
        <begin position="176"/>
        <end position="199"/>
    </location>
</feature>
<proteinExistence type="inferred from homology"/>
<accession>A0A9P4PJK3</accession>
<dbReference type="GO" id="GO:0005886">
    <property type="term" value="C:plasma membrane"/>
    <property type="evidence" value="ECO:0007669"/>
    <property type="project" value="TreeGrafter"/>
</dbReference>
<evidence type="ECO:0000256" key="6">
    <source>
        <dbReference type="ARBA" id="ARBA00023040"/>
    </source>
</evidence>
<keyword evidence="8" id="KW-0675">Receptor</keyword>
<comment type="similarity">
    <text evidence="2">Belongs to the G-protein coupled receptor 4 family.</text>
</comment>
<dbReference type="Pfam" id="PF02076">
    <property type="entry name" value="STE3"/>
    <property type="match status" value="1"/>
</dbReference>
<keyword evidence="5 11" id="KW-1133">Transmembrane helix</keyword>
<reference evidence="12" key="1">
    <citation type="journal article" date="2020" name="Stud. Mycol.">
        <title>101 Dothideomycetes genomes: a test case for predicting lifestyles and emergence of pathogens.</title>
        <authorList>
            <person name="Haridas S."/>
            <person name="Albert R."/>
            <person name="Binder M."/>
            <person name="Bloem J."/>
            <person name="Labutti K."/>
            <person name="Salamov A."/>
            <person name="Andreopoulos B."/>
            <person name="Baker S."/>
            <person name="Barry K."/>
            <person name="Bills G."/>
            <person name="Bluhm B."/>
            <person name="Cannon C."/>
            <person name="Castanera R."/>
            <person name="Culley D."/>
            <person name="Daum C."/>
            <person name="Ezra D."/>
            <person name="Gonzalez J."/>
            <person name="Henrissat B."/>
            <person name="Kuo A."/>
            <person name="Liang C."/>
            <person name="Lipzen A."/>
            <person name="Lutzoni F."/>
            <person name="Magnuson J."/>
            <person name="Mondo S."/>
            <person name="Nolan M."/>
            <person name="Ohm R."/>
            <person name="Pangilinan J."/>
            <person name="Park H.-J."/>
            <person name="Ramirez L."/>
            <person name="Alfaro M."/>
            <person name="Sun H."/>
            <person name="Tritt A."/>
            <person name="Yoshinaga Y."/>
            <person name="Zwiers L.-H."/>
            <person name="Turgeon B."/>
            <person name="Goodwin S."/>
            <person name="Spatafora J."/>
            <person name="Crous P."/>
            <person name="Grigoriev I."/>
        </authorList>
    </citation>
    <scope>NUCLEOTIDE SEQUENCE</scope>
    <source>
        <strain evidence="12">CBS 690.94</strain>
    </source>
</reference>
<dbReference type="GO" id="GO:0000750">
    <property type="term" value="P:pheromone-dependent signal transduction involved in conjugation with cellular fusion"/>
    <property type="evidence" value="ECO:0007669"/>
    <property type="project" value="TreeGrafter"/>
</dbReference>
<feature type="region of interest" description="Disordered" evidence="10">
    <location>
        <begin position="465"/>
        <end position="484"/>
    </location>
</feature>
<evidence type="ECO:0000313" key="12">
    <source>
        <dbReference type="EMBL" id="KAF2446260.1"/>
    </source>
</evidence>
<feature type="transmembrane region" description="Helical" evidence="11">
    <location>
        <begin position="43"/>
        <end position="65"/>
    </location>
</feature>
<evidence type="ECO:0000256" key="3">
    <source>
        <dbReference type="ARBA" id="ARBA00022507"/>
    </source>
</evidence>
<evidence type="ECO:0000256" key="1">
    <source>
        <dbReference type="ARBA" id="ARBA00004141"/>
    </source>
</evidence>
<keyword evidence="6" id="KW-0297">G-protein coupled receptor</keyword>
<dbReference type="Proteomes" id="UP000799764">
    <property type="component" value="Unassembled WGS sequence"/>
</dbReference>
<keyword evidence="3" id="KW-0589">Pheromone response</keyword>
<dbReference type="PANTHER" id="PTHR28097">
    <property type="entry name" value="PHEROMONE A FACTOR RECEPTOR"/>
    <property type="match status" value="1"/>
</dbReference>
<dbReference type="GO" id="GO:0004932">
    <property type="term" value="F:mating-type factor pheromone receptor activity"/>
    <property type="evidence" value="ECO:0007669"/>
    <property type="project" value="InterPro"/>
</dbReference>
<evidence type="ECO:0000256" key="7">
    <source>
        <dbReference type="ARBA" id="ARBA00023136"/>
    </source>
</evidence>
<evidence type="ECO:0000256" key="5">
    <source>
        <dbReference type="ARBA" id="ARBA00022989"/>
    </source>
</evidence>
<evidence type="ECO:0000256" key="11">
    <source>
        <dbReference type="SAM" id="Phobius"/>
    </source>
</evidence>
<organism evidence="12 13">
    <name type="scientific">Karstenula rhodostoma CBS 690.94</name>
    <dbReference type="NCBI Taxonomy" id="1392251"/>
    <lineage>
        <taxon>Eukaryota</taxon>
        <taxon>Fungi</taxon>
        <taxon>Dikarya</taxon>
        <taxon>Ascomycota</taxon>
        <taxon>Pezizomycotina</taxon>
        <taxon>Dothideomycetes</taxon>
        <taxon>Pleosporomycetidae</taxon>
        <taxon>Pleosporales</taxon>
        <taxon>Massarineae</taxon>
        <taxon>Didymosphaeriaceae</taxon>
        <taxon>Karstenula</taxon>
    </lineage>
</organism>
<feature type="transmembrane region" description="Helical" evidence="11">
    <location>
        <begin position="12"/>
        <end position="31"/>
    </location>
</feature>
<evidence type="ECO:0000256" key="9">
    <source>
        <dbReference type="ARBA" id="ARBA00023224"/>
    </source>
</evidence>
<keyword evidence="9" id="KW-0807">Transducer</keyword>
<evidence type="ECO:0000256" key="4">
    <source>
        <dbReference type="ARBA" id="ARBA00022692"/>
    </source>
</evidence>